<dbReference type="Proteomes" id="UP000561011">
    <property type="component" value="Unassembled WGS sequence"/>
</dbReference>
<evidence type="ECO:0000256" key="7">
    <source>
        <dbReference type="ARBA" id="ARBA00022777"/>
    </source>
</evidence>
<dbReference type="SMART" id="SM00387">
    <property type="entry name" value="HATPase_c"/>
    <property type="match status" value="1"/>
</dbReference>
<comment type="caution">
    <text evidence="12">The sequence shown here is derived from an EMBL/GenBank/DDBJ whole genome shotgun (WGS) entry which is preliminary data.</text>
</comment>
<keyword evidence="10" id="KW-1133">Transmembrane helix</keyword>
<feature type="transmembrane region" description="Helical" evidence="10">
    <location>
        <begin position="32"/>
        <end position="52"/>
    </location>
</feature>
<evidence type="ECO:0000256" key="1">
    <source>
        <dbReference type="ARBA" id="ARBA00000085"/>
    </source>
</evidence>
<dbReference type="GO" id="GO:0005509">
    <property type="term" value="F:calcium ion binding"/>
    <property type="evidence" value="ECO:0007669"/>
    <property type="project" value="UniProtKB-ARBA"/>
</dbReference>
<keyword evidence="7" id="KW-0418">Kinase</keyword>
<dbReference type="GO" id="GO:0005886">
    <property type="term" value="C:plasma membrane"/>
    <property type="evidence" value="ECO:0007669"/>
    <property type="project" value="UniProtKB-SubCell"/>
</dbReference>
<dbReference type="InterPro" id="IPR036890">
    <property type="entry name" value="HATPase_C_sf"/>
</dbReference>
<accession>A0A853EYF2</accession>
<keyword evidence="5" id="KW-0597">Phosphoprotein</keyword>
<dbReference type="SUPFAM" id="SSF55874">
    <property type="entry name" value="ATPase domain of HSP90 chaperone/DNA topoisomerase II/histidine kinase"/>
    <property type="match status" value="1"/>
</dbReference>
<dbReference type="InterPro" id="IPR050736">
    <property type="entry name" value="Sensor_HK_Regulatory"/>
</dbReference>
<comment type="cofactor">
    <cofactor evidence="2">
        <name>a divalent metal cation</name>
        <dbReference type="ChEBI" id="CHEBI:60240"/>
    </cofactor>
</comment>
<protein>
    <recommendedName>
        <fullName evidence="4">histidine kinase</fullName>
        <ecNumber evidence="4">2.7.13.3</ecNumber>
    </recommendedName>
</protein>
<evidence type="ECO:0000256" key="9">
    <source>
        <dbReference type="ARBA" id="ARBA00023136"/>
    </source>
</evidence>
<dbReference type="AlphaFoldDB" id="A0A853EYF2"/>
<comment type="subcellular location">
    <subcellularLocation>
        <location evidence="3">Cell membrane</location>
    </subcellularLocation>
</comment>
<dbReference type="Pfam" id="PF00512">
    <property type="entry name" value="HisKA"/>
    <property type="match status" value="1"/>
</dbReference>
<dbReference type="FunFam" id="1.10.287.130:FF:000001">
    <property type="entry name" value="Two-component sensor histidine kinase"/>
    <property type="match status" value="1"/>
</dbReference>
<dbReference type="PANTHER" id="PTHR43711:SF1">
    <property type="entry name" value="HISTIDINE KINASE 1"/>
    <property type="match status" value="1"/>
</dbReference>
<dbReference type="Pfam" id="PF02518">
    <property type="entry name" value="HATPase_c"/>
    <property type="match status" value="1"/>
</dbReference>
<feature type="transmembrane region" description="Helical" evidence="10">
    <location>
        <begin position="127"/>
        <end position="149"/>
    </location>
</feature>
<dbReference type="SUPFAM" id="SSF47384">
    <property type="entry name" value="Homodimeric domain of signal transducing histidine kinase"/>
    <property type="match status" value="1"/>
</dbReference>
<reference evidence="12 13" key="1">
    <citation type="submission" date="2020-07" db="EMBL/GenBank/DDBJ databases">
        <title>MOT database genomes.</title>
        <authorList>
            <person name="Joseph S."/>
            <person name="Aduse-Opoku J."/>
            <person name="Hashim A."/>
            <person name="Wade W."/>
            <person name="Curtis M."/>
        </authorList>
    </citation>
    <scope>NUCLEOTIDE SEQUENCE [LARGE SCALE GENOMIC DNA]</scope>
    <source>
        <strain evidence="12 13">DSM 100099</strain>
    </source>
</reference>
<keyword evidence="10" id="KW-0812">Transmembrane</keyword>
<dbReference type="InterPro" id="IPR036097">
    <property type="entry name" value="HisK_dim/P_sf"/>
</dbReference>
<sequence length="578" mass="61879">MDLHTRERAHLSGWTSHLMRALGIRGHQHSTALQIPFALIYLPLTAWLLLTVPVAVPVLGWGGVLLVVLVSAAAWATQDRSTQPWAPAALCAADLIGLGAAVVALDAKGVMLTTLALLPCLWLAQAYLWRGAAWAVVGTFVLSATASWMDSRTQGFTDWPSPLVLPLVAAAMVSACAIITEHWEVQRYRLREEQTRLDESLTERTTTTVLLQAMLASLDSAVVAFGTDGEILLSNTPENDLYALTWAGDVGEGERLVFEEDGVTPLPFDLFPSELARRGEVVSEHLMWFGRPGEGQRAVLATSRPMLDAEQHSHGVMVVYHDVTAVVSAMRVKDEFVATVSHELRTPLTSIMGYLELIRGDHEDQTSLLPDETLSYLGVVDRNAEHLLALVSDLLTTAQTTAGTVQISRTQVALGRLVARSVESTTPRFAAAGVGLEHVAQASPAVHVDARRISQVLDNLLSNALKYTPRGGTVTVSTLVEARACAIVVSDSGIGMSGTDLDHVFEKFHRAQSATSRQIPGIGLGLAITKSIVDAHGGTITMTSTLGEGTTVTVWLPRAEVADEHAHGAAAAAAEHLA</sequence>
<dbReference type="SUPFAM" id="SSF55785">
    <property type="entry name" value="PYP-like sensor domain (PAS domain)"/>
    <property type="match status" value="1"/>
</dbReference>
<comment type="catalytic activity">
    <reaction evidence="1">
        <text>ATP + protein L-histidine = ADP + protein N-phospho-L-histidine.</text>
        <dbReference type="EC" id="2.7.13.3"/>
    </reaction>
</comment>
<keyword evidence="9 10" id="KW-0472">Membrane</keyword>
<gene>
    <name evidence="12" type="ORF">HZZ10_18360</name>
</gene>
<feature type="transmembrane region" description="Helical" evidence="10">
    <location>
        <begin position="88"/>
        <end position="107"/>
    </location>
</feature>
<dbReference type="PRINTS" id="PR00344">
    <property type="entry name" value="BCTRLSENSOR"/>
</dbReference>
<feature type="domain" description="Histidine kinase" evidence="11">
    <location>
        <begin position="339"/>
        <end position="560"/>
    </location>
</feature>
<dbReference type="RefSeq" id="WP_179914619.1">
    <property type="nucleotide sequence ID" value="NZ_JACBYE010000078.1"/>
</dbReference>
<name>A0A853EYF2_9MICO</name>
<evidence type="ECO:0000259" key="11">
    <source>
        <dbReference type="PROSITE" id="PS50109"/>
    </source>
</evidence>
<proteinExistence type="predicted"/>
<dbReference type="Gene3D" id="3.30.565.10">
    <property type="entry name" value="Histidine kinase-like ATPase, C-terminal domain"/>
    <property type="match status" value="1"/>
</dbReference>
<keyword evidence="13" id="KW-1185">Reference proteome</keyword>
<dbReference type="EMBL" id="JACBYE010000078">
    <property type="protein sequence ID" value="NYS95471.1"/>
    <property type="molecule type" value="Genomic_DNA"/>
</dbReference>
<evidence type="ECO:0000313" key="13">
    <source>
        <dbReference type="Proteomes" id="UP000561011"/>
    </source>
</evidence>
<dbReference type="SMART" id="SM00388">
    <property type="entry name" value="HisKA"/>
    <property type="match status" value="1"/>
</dbReference>
<dbReference type="PROSITE" id="PS50109">
    <property type="entry name" value="HIS_KIN"/>
    <property type="match status" value="1"/>
</dbReference>
<dbReference type="PANTHER" id="PTHR43711">
    <property type="entry name" value="TWO-COMPONENT HISTIDINE KINASE"/>
    <property type="match status" value="1"/>
</dbReference>
<dbReference type="InterPro" id="IPR005467">
    <property type="entry name" value="His_kinase_dom"/>
</dbReference>
<dbReference type="EC" id="2.7.13.3" evidence="4"/>
<dbReference type="CDD" id="cd00082">
    <property type="entry name" value="HisKA"/>
    <property type="match status" value="1"/>
</dbReference>
<dbReference type="InterPro" id="IPR035965">
    <property type="entry name" value="PAS-like_dom_sf"/>
</dbReference>
<dbReference type="InterPro" id="IPR004358">
    <property type="entry name" value="Sig_transdc_His_kin-like_C"/>
</dbReference>
<dbReference type="Gene3D" id="1.10.287.130">
    <property type="match status" value="1"/>
</dbReference>
<dbReference type="CDD" id="cd00075">
    <property type="entry name" value="HATPase"/>
    <property type="match status" value="1"/>
</dbReference>
<evidence type="ECO:0000313" key="12">
    <source>
        <dbReference type="EMBL" id="NYS95471.1"/>
    </source>
</evidence>
<evidence type="ECO:0000256" key="3">
    <source>
        <dbReference type="ARBA" id="ARBA00004236"/>
    </source>
</evidence>
<keyword evidence="8" id="KW-0902">Two-component regulatory system</keyword>
<evidence type="ECO:0000256" key="5">
    <source>
        <dbReference type="ARBA" id="ARBA00022553"/>
    </source>
</evidence>
<evidence type="ECO:0000256" key="6">
    <source>
        <dbReference type="ARBA" id="ARBA00022679"/>
    </source>
</evidence>
<keyword evidence="6" id="KW-0808">Transferase</keyword>
<feature type="transmembrane region" description="Helical" evidence="10">
    <location>
        <begin position="58"/>
        <end position="76"/>
    </location>
</feature>
<evidence type="ECO:0000256" key="4">
    <source>
        <dbReference type="ARBA" id="ARBA00012438"/>
    </source>
</evidence>
<feature type="transmembrane region" description="Helical" evidence="10">
    <location>
        <begin position="161"/>
        <end position="180"/>
    </location>
</feature>
<dbReference type="FunFam" id="3.30.565.10:FF:000006">
    <property type="entry name" value="Sensor histidine kinase WalK"/>
    <property type="match status" value="1"/>
</dbReference>
<evidence type="ECO:0000256" key="8">
    <source>
        <dbReference type="ARBA" id="ARBA00023012"/>
    </source>
</evidence>
<evidence type="ECO:0000256" key="2">
    <source>
        <dbReference type="ARBA" id="ARBA00001968"/>
    </source>
</evidence>
<dbReference type="InterPro" id="IPR003594">
    <property type="entry name" value="HATPase_dom"/>
</dbReference>
<organism evidence="12 13">
    <name type="scientific">Sanguibacter inulinus</name>
    <dbReference type="NCBI Taxonomy" id="60922"/>
    <lineage>
        <taxon>Bacteria</taxon>
        <taxon>Bacillati</taxon>
        <taxon>Actinomycetota</taxon>
        <taxon>Actinomycetes</taxon>
        <taxon>Micrococcales</taxon>
        <taxon>Sanguibacteraceae</taxon>
        <taxon>Sanguibacter</taxon>
    </lineage>
</organism>
<dbReference type="InterPro" id="IPR003661">
    <property type="entry name" value="HisK_dim/P_dom"/>
</dbReference>
<dbReference type="GO" id="GO:0000155">
    <property type="term" value="F:phosphorelay sensor kinase activity"/>
    <property type="evidence" value="ECO:0007669"/>
    <property type="project" value="InterPro"/>
</dbReference>
<evidence type="ECO:0000256" key="10">
    <source>
        <dbReference type="SAM" id="Phobius"/>
    </source>
</evidence>